<evidence type="ECO:0000313" key="2">
    <source>
        <dbReference type="EMBL" id="KAK3021261.1"/>
    </source>
</evidence>
<proteinExistence type="predicted"/>
<comment type="caution">
    <text evidence="2">The sequence shown here is derived from an EMBL/GenBank/DDBJ whole genome shotgun (WGS) entry which is preliminary data.</text>
</comment>
<gene>
    <name evidence="2" type="ORF">RJ639_047252</name>
</gene>
<evidence type="ECO:0000313" key="3">
    <source>
        <dbReference type="Proteomes" id="UP001188597"/>
    </source>
</evidence>
<protein>
    <submittedName>
        <fullName evidence="2">Uncharacterized protein</fullName>
    </submittedName>
</protein>
<feature type="region of interest" description="Disordered" evidence="1">
    <location>
        <begin position="57"/>
        <end position="78"/>
    </location>
</feature>
<sequence>MVFFGLSIPLHQVKNVDLNMVQTLEAIRGGGGSIKVGTTGTISALMSRELEYTKCAPQTPVSSPNKSPTATFSAPSGASTFNRVKPRILSDEASCSYSSNIANYNSPELVPKTKHHTRRTHQIPMLASDNVSLDGTPIRRKPEKKGTYIVEIVDIKCGNSDRAWASPIANRLKKLRFSKLSESIV</sequence>
<dbReference type="EMBL" id="JAVXUP010000768">
    <property type="protein sequence ID" value="KAK3021261.1"/>
    <property type="molecule type" value="Genomic_DNA"/>
</dbReference>
<reference evidence="2" key="1">
    <citation type="submission" date="2022-12" db="EMBL/GenBank/DDBJ databases">
        <title>Draft genome assemblies for two species of Escallonia (Escalloniales).</title>
        <authorList>
            <person name="Chanderbali A."/>
            <person name="Dervinis C."/>
            <person name="Anghel I."/>
            <person name="Soltis D."/>
            <person name="Soltis P."/>
            <person name="Zapata F."/>
        </authorList>
    </citation>
    <scope>NUCLEOTIDE SEQUENCE</scope>
    <source>
        <strain evidence="2">UCBG64.0493</strain>
        <tissue evidence="2">Leaf</tissue>
    </source>
</reference>
<dbReference type="PANTHER" id="PTHR36405:SF1">
    <property type="entry name" value="OS07G0520600 PROTEIN"/>
    <property type="match status" value="1"/>
</dbReference>
<dbReference type="AlphaFoldDB" id="A0AA88W531"/>
<dbReference type="Proteomes" id="UP001188597">
    <property type="component" value="Unassembled WGS sequence"/>
</dbReference>
<name>A0AA88W531_9ASTE</name>
<organism evidence="2 3">
    <name type="scientific">Escallonia herrerae</name>
    <dbReference type="NCBI Taxonomy" id="1293975"/>
    <lineage>
        <taxon>Eukaryota</taxon>
        <taxon>Viridiplantae</taxon>
        <taxon>Streptophyta</taxon>
        <taxon>Embryophyta</taxon>
        <taxon>Tracheophyta</taxon>
        <taxon>Spermatophyta</taxon>
        <taxon>Magnoliopsida</taxon>
        <taxon>eudicotyledons</taxon>
        <taxon>Gunneridae</taxon>
        <taxon>Pentapetalae</taxon>
        <taxon>asterids</taxon>
        <taxon>campanulids</taxon>
        <taxon>Escalloniales</taxon>
        <taxon>Escalloniaceae</taxon>
        <taxon>Escallonia</taxon>
    </lineage>
</organism>
<dbReference type="PANTHER" id="PTHR36405">
    <property type="entry name" value="BNAA10G09140D PROTEIN"/>
    <property type="match status" value="1"/>
</dbReference>
<accession>A0AA88W531</accession>
<evidence type="ECO:0000256" key="1">
    <source>
        <dbReference type="SAM" id="MobiDB-lite"/>
    </source>
</evidence>
<keyword evidence="3" id="KW-1185">Reference proteome</keyword>
<feature type="compositionally biased region" description="Polar residues" evidence="1">
    <location>
        <begin position="59"/>
        <end position="78"/>
    </location>
</feature>